<dbReference type="Pfam" id="PF00240">
    <property type="entry name" value="ubiquitin"/>
    <property type="match status" value="1"/>
</dbReference>
<protein>
    <recommendedName>
        <fullName evidence="1">Ubiquitin-like domain-containing protein</fullName>
    </recommendedName>
</protein>
<evidence type="ECO:0000259" key="1">
    <source>
        <dbReference type="PROSITE" id="PS50053"/>
    </source>
</evidence>
<feature type="domain" description="Ubiquitin-like" evidence="1">
    <location>
        <begin position="89"/>
        <end position="160"/>
    </location>
</feature>
<gene>
    <name evidence="2" type="ORF">LTR25_002028</name>
</gene>
<organism evidence="2 3">
    <name type="scientific">Vermiconidia calcicola</name>
    <dbReference type="NCBI Taxonomy" id="1690605"/>
    <lineage>
        <taxon>Eukaryota</taxon>
        <taxon>Fungi</taxon>
        <taxon>Dikarya</taxon>
        <taxon>Ascomycota</taxon>
        <taxon>Pezizomycotina</taxon>
        <taxon>Dothideomycetes</taxon>
        <taxon>Dothideomycetidae</taxon>
        <taxon>Mycosphaerellales</taxon>
        <taxon>Extremaceae</taxon>
        <taxon>Vermiconidia</taxon>
    </lineage>
</organism>
<dbReference type="InterPro" id="IPR029071">
    <property type="entry name" value="Ubiquitin-like_domsf"/>
</dbReference>
<dbReference type="SUPFAM" id="SSF54236">
    <property type="entry name" value="Ubiquitin-like"/>
    <property type="match status" value="1"/>
</dbReference>
<sequence>MTKFVVVHKPNVVEIPDGDYKTVGDLVAAIRKKDTELLGSGDHLTYTLSTAGGENIALNGPKYDPGLELPQETGTTSDIHAHMKENYQIRYRVQLHPGKGCNIETVTVHWTDSVAKLKERIERQSGIPAISQVLRRTDTFMYNNDTLFWCALSDNDLITLGVTGLLKFYFKNKLSTTQLFFLSSDDLFTVLTEIMQLLAETSSNVLFEIGKASGAVDYGANHWLQDRSSLFELGDAQGTMLENGILDGDEIRVYKKNPKPTRGRDA</sequence>
<dbReference type="CDD" id="cd17039">
    <property type="entry name" value="Ubl_ubiquitin_like"/>
    <property type="match status" value="1"/>
</dbReference>
<reference evidence="2 3" key="1">
    <citation type="submission" date="2023-06" db="EMBL/GenBank/DDBJ databases">
        <title>Black Yeasts Isolated from many extreme environments.</title>
        <authorList>
            <person name="Coleine C."/>
            <person name="Stajich J.E."/>
            <person name="Selbmann L."/>
        </authorList>
    </citation>
    <scope>NUCLEOTIDE SEQUENCE [LARGE SCALE GENOMIC DNA]</scope>
    <source>
        <strain evidence="2 3">CCFEE 5887</strain>
    </source>
</reference>
<dbReference type="Gene3D" id="3.10.20.90">
    <property type="entry name" value="Phosphatidylinositol 3-kinase Catalytic Subunit, Chain A, domain 1"/>
    <property type="match status" value="1"/>
</dbReference>
<proteinExistence type="predicted"/>
<accession>A0AAV9QG39</accession>
<dbReference type="EMBL" id="JAXLQG010000003">
    <property type="protein sequence ID" value="KAK5542143.1"/>
    <property type="molecule type" value="Genomic_DNA"/>
</dbReference>
<keyword evidence="3" id="KW-1185">Reference proteome</keyword>
<evidence type="ECO:0000313" key="3">
    <source>
        <dbReference type="Proteomes" id="UP001345827"/>
    </source>
</evidence>
<evidence type="ECO:0000313" key="2">
    <source>
        <dbReference type="EMBL" id="KAK5542143.1"/>
    </source>
</evidence>
<name>A0AAV9QG39_9PEZI</name>
<comment type="caution">
    <text evidence="2">The sequence shown here is derived from an EMBL/GenBank/DDBJ whole genome shotgun (WGS) entry which is preliminary data.</text>
</comment>
<dbReference type="InterPro" id="IPR000626">
    <property type="entry name" value="Ubiquitin-like_dom"/>
</dbReference>
<dbReference type="Proteomes" id="UP001345827">
    <property type="component" value="Unassembled WGS sequence"/>
</dbReference>
<dbReference type="PROSITE" id="PS50053">
    <property type="entry name" value="UBIQUITIN_2"/>
    <property type="match status" value="1"/>
</dbReference>
<dbReference type="AlphaFoldDB" id="A0AAV9QG39"/>